<feature type="region of interest" description="Disordered" evidence="1">
    <location>
        <begin position="75"/>
        <end position="99"/>
    </location>
</feature>
<reference evidence="3" key="1">
    <citation type="submission" date="2013-09" db="EMBL/GenBank/DDBJ databases">
        <title>The Genome Sequence of Anopheles culicifacies species A.</title>
        <authorList>
            <consortium name="The Broad Institute Genomics Platform"/>
            <person name="Neafsey D.E."/>
            <person name="Besansky N."/>
            <person name="Howell P."/>
            <person name="Walton C."/>
            <person name="Young S.K."/>
            <person name="Zeng Q."/>
            <person name="Gargeya S."/>
            <person name="Fitzgerald M."/>
            <person name="Haas B."/>
            <person name="Abouelleil A."/>
            <person name="Allen A.W."/>
            <person name="Alvarado L."/>
            <person name="Arachchi H.M."/>
            <person name="Berlin A.M."/>
            <person name="Chapman S.B."/>
            <person name="Gainer-Dewar J."/>
            <person name="Goldberg J."/>
            <person name="Griggs A."/>
            <person name="Gujja S."/>
            <person name="Hansen M."/>
            <person name="Howarth C."/>
            <person name="Imamovic A."/>
            <person name="Ireland A."/>
            <person name="Larimer J."/>
            <person name="McCowan C."/>
            <person name="Murphy C."/>
            <person name="Pearson M."/>
            <person name="Poon T.W."/>
            <person name="Priest M."/>
            <person name="Roberts A."/>
            <person name="Saif S."/>
            <person name="Shea T."/>
            <person name="Sisk P."/>
            <person name="Sykes S."/>
            <person name="Wortman J."/>
            <person name="Nusbaum C."/>
            <person name="Birren B."/>
        </authorList>
    </citation>
    <scope>NUCLEOTIDE SEQUENCE [LARGE SCALE GENOMIC DNA]</scope>
    <source>
        <strain evidence="3">A-37</strain>
    </source>
</reference>
<evidence type="ECO:0000313" key="3">
    <source>
        <dbReference type="Proteomes" id="UP000075883"/>
    </source>
</evidence>
<dbReference type="Proteomes" id="UP000075883">
    <property type="component" value="Unassembled WGS sequence"/>
</dbReference>
<dbReference type="VEuPathDB" id="VectorBase:ACUA024714"/>
<sequence>MGGSIVWIKIEPQELDTELVSALNDQEFANHATFVSNTKPEHPIDDDIDLEATRITPSCGTDDTSYAAVQIKVEAQDSVSDQEQDVSKDTIESGHESSLPEKVLKFENEPFDMEAQSPTSVQNPTVPNAEDPSEIHDDGTANQNKRVYAEGMMLVVQKPTMFQLNNHPTVNPQTKVGCLGKQHQSI</sequence>
<feature type="compositionally biased region" description="Basic and acidic residues" evidence="1">
    <location>
        <begin position="85"/>
        <end position="99"/>
    </location>
</feature>
<accession>A0A182MRS8</accession>
<evidence type="ECO:0000313" key="2">
    <source>
        <dbReference type="EnsemblMetazoa" id="ACUA024714-PA"/>
    </source>
</evidence>
<name>A0A182MRS8_9DIPT</name>
<dbReference type="EnsemblMetazoa" id="ACUA024714-RA">
    <property type="protein sequence ID" value="ACUA024714-PA"/>
    <property type="gene ID" value="ACUA024714"/>
</dbReference>
<keyword evidence="3" id="KW-1185">Reference proteome</keyword>
<dbReference type="EMBL" id="AXCM01000820">
    <property type="status" value="NOT_ANNOTATED_CDS"/>
    <property type="molecule type" value="Genomic_DNA"/>
</dbReference>
<dbReference type="AlphaFoldDB" id="A0A182MRS8"/>
<evidence type="ECO:0000256" key="1">
    <source>
        <dbReference type="SAM" id="MobiDB-lite"/>
    </source>
</evidence>
<proteinExistence type="predicted"/>
<reference evidence="2" key="2">
    <citation type="submission" date="2020-05" db="UniProtKB">
        <authorList>
            <consortium name="EnsemblMetazoa"/>
        </authorList>
    </citation>
    <scope>IDENTIFICATION</scope>
    <source>
        <strain evidence="2">A-37</strain>
    </source>
</reference>
<feature type="region of interest" description="Disordered" evidence="1">
    <location>
        <begin position="115"/>
        <end position="140"/>
    </location>
</feature>
<feature type="compositionally biased region" description="Polar residues" evidence="1">
    <location>
        <begin position="116"/>
        <end position="126"/>
    </location>
</feature>
<protein>
    <submittedName>
        <fullName evidence="2">Uncharacterized protein</fullName>
    </submittedName>
</protein>
<organism evidence="2 3">
    <name type="scientific">Anopheles culicifacies</name>
    <dbReference type="NCBI Taxonomy" id="139723"/>
    <lineage>
        <taxon>Eukaryota</taxon>
        <taxon>Metazoa</taxon>
        <taxon>Ecdysozoa</taxon>
        <taxon>Arthropoda</taxon>
        <taxon>Hexapoda</taxon>
        <taxon>Insecta</taxon>
        <taxon>Pterygota</taxon>
        <taxon>Neoptera</taxon>
        <taxon>Endopterygota</taxon>
        <taxon>Diptera</taxon>
        <taxon>Nematocera</taxon>
        <taxon>Culicoidea</taxon>
        <taxon>Culicidae</taxon>
        <taxon>Anophelinae</taxon>
        <taxon>Anopheles</taxon>
        <taxon>culicifacies species complex</taxon>
    </lineage>
</organism>